<protein>
    <recommendedName>
        <fullName evidence="4">MotA/TolQ/ExbB proton channel domain-containing protein</fullName>
    </recommendedName>
</protein>
<evidence type="ECO:0008006" key="4">
    <source>
        <dbReference type="Google" id="ProtNLM"/>
    </source>
</evidence>
<evidence type="ECO:0000313" key="2">
    <source>
        <dbReference type="EMBL" id="OGX85933.1"/>
    </source>
</evidence>
<comment type="caution">
    <text evidence="2">The sequence shown here is derived from an EMBL/GenBank/DDBJ whole genome shotgun (WGS) entry which is preliminary data.</text>
</comment>
<keyword evidence="1" id="KW-0472">Membrane</keyword>
<keyword evidence="1" id="KW-1133">Transmembrane helix</keyword>
<sequence>MRNALTRLLPEWPRVPPRLWLTAGFGALAAANLVLLAEIWPNTPSAGPVLLLATLGAVLAGCCQLVVVLQAWSTGYDGPGWARLLLRMAVVPAMAGCVIIGILGFVSALVLITEMLDVGLANVRV</sequence>
<feature type="transmembrane region" description="Helical" evidence="1">
    <location>
        <begin position="49"/>
        <end position="72"/>
    </location>
</feature>
<evidence type="ECO:0000313" key="3">
    <source>
        <dbReference type="Proteomes" id="UP000176294"/>
    </source>
</evidence>
<proteinExistence type="predicted"/>
<reference evidence="2 3" key="1">
    <citation type="submission" date="2016-08" db="EMBL/GenBank/DDBJ databases">
        <title>Hymenobacter coccineus sp. nov., Hymenobacter lapidarius sp. nov. and Hymenobacter glacialis sp. nov., isolated from Antarctic soil.</title>
        <authorList>
            <person name="Sedlacek I."/>
            <person name="Kralova S."/>
            <person name="Kyrova K."/>
            <person name="Maslanova I."/>
            <person name="Stankova E."/>
            <person name="Vrbovska V."/>
            <person name="Nemec M."/>
            <person name="Bartak M."/>
            <person name="Svec P."/>
            <person name="Busse H.-J."/>
            <person name="Pantucek R."/>
        </authorList>
    </citation>
    <scope>NUCLEOTIDE SEQUENCE [LARGE SCALE GENOMIC DNA]</scope>
    <source>
        <strain evidence="2 3">CCM 8643</strain>
    </source>
</reference>
<dbReference type="Proteomes" id="UP000176294">
    <property type="component" value="Unassembled WGS sequence"/>
</dbReference>
<dbReference type="RefSeq" id="WP_070727847.1">
    <property type="nucleotide sequence ID" value="NZ_MDZB01000101.1"/>
</dbReference>
<keyword evidence="1" id="KW-0812">Transmembrane</keyword>
<dbReference type="AlphaFoldDB" id="A0A1G1T503"/>
<feature type="transmembrane region" description="Helical" evidence="1">
    <location>
        <begin position="84"/>
        <end position="112"/>
    </location>
</feature>
<accession>A0A1G1T503</accession>
<dbReference type="STRING" id="1908237.BEN47_13855"/>
<name>A0A1G1T503_9BACT</name>
<organism evidence="2 3">
    <name type="scientific">Hymenobacter lapidarius</name>
    <dbReference type="NCBI Taxonomy" id="1908237"/>
    <lineage>
        <taxon>Bacteria</taxon>
        <taxon>Pseudomonadati</taxon>
        <taxon>Bacteroidota</taxon>
        <taxon>Cytophagia</taxon>
        <taxon>Cytophagales</taxon>
        <taxon>Hymenobacteraceae</taxon>
        <taxon>Hymenobacter</taxon>
    </lineage>
</organism>
<dbReference type="EMBL" id="MDZB01000101">
    <property type="protein sequence ID" value="OGX85933.1"/>
    <property type="molecule type" value="Genomic_DNA"/>
</dbReference>
<keyword evidence="3" id="KW-1185">Reference proteome</keyword>
<gene>
    <name evidence="2" type="ORF">BEN47_13855</name>
</gene>
<dbReference type="OrthoDB" id="9896691at2"/>
<evidence type="ECO:0000256" key="1">
    <source>
        <dbReference type="SAM" id="Phobius"/>
    </source>
</evidence>
<feature type="transmembrane region" description="Helical" evidence="1">
    <location>
        <begin position="20"/>
        <end position="37"/>
    </location>
</feature>